<proteinExistence type="predicted"/>
<accession>A0ABQ1LPB7</accession>
<comment type="caution">
    <text evidence="1">The sequence shown here is derived from an EMBL/GenBank/DDBJ whole genome shotgun (WGS) entry which is preliminary data.</text>
</comment>
<keyword evidence="2" id="KW-1185">Reference proteome</keyword>
<dbReference type="EMBL" id="BMKG01000055">
    <property type="protein sequence ID" value="GGC25544.1"/>
    <property type="molecule type" value="Genomic_DNA"/>
</dbReference>
<gene>
    <name evidence="1" type="ORF">GCM10011572_53670</name>
</gene>
<protein>
    <submittedName>
        <fullName evidence="1">Uncharacterized protein</fullName>
    </submittedName>
</protein>
<evidence type="ECO:0000313" key="2">
    <source>
        <dbReference type="Proteomes" id="UP000622638"/>
    </source>
</evidence>
<organism evidence="1 2">
    <name type="scientific">Pseudoduganella buxea</name>
    <dbReference type="NCBI Taxonomy" id="1949069"/>
    <lineage>
        <taxon>Bacteria</taxon>
        <taxon>Pseudomonadati</taxon>
        <taxon>Pseudomonadota</taxon>
        <taxon>Betaproteobacteria</taxon>
        <taxon>Burkholderiales</taxon>
        <taxon>Oxalobacteraceae</taxon>
        <taxon>Telluria group</taxon>
        <taxon>Pseudoduganella</taxon>
    </lineage>
</organism>
<evidence type="ECO:0000313" key="1">
    <source>
        <dbReference type="EMBL" id="GGC25544.1"/>
    </source>
</evidence>
<name>A0ABQ1LPB7_9BURK</name>
<sequence>MDIALLTPEAATNLRGQSLTFTLDEIKFVGTVTAAVRELAHSAAGQVHLS</sequence>
<dbReference type="Proteomes" id="UP000622638">
    <property type="component" value="Unassembled WGS sequence"/>
</dbReference>
<reference evidence="2" key="1">
    <citation type="journal article" date="2019" name="Int. J. Syst. Evol. Microbiol.">
        <title>The Global Catalogue of Microorganisms (GCM) 10K type strain sequencing project: providing services to taxonomists for standard genome sequencing and annotation.</title>
        <authorList>
            <consortium name="The Broad Institute Genomics Platform"/>
            <consortium name="The Broad Institute Genome Sequencing Center for Infectious Disease"/>
            <person name="Wu L."/>
            <person name="Ma J."/>
        </authorList>
    </citation>
    <scope>NUCLEOTIDE SEQUENCE [LARGE SCALE GENOMIC DNA]</scope>
    <source>
        <strain evidence="2">CGMCC 1.15931</strain>
    </source>
</reference>